<feature type="transmembrane region" description="Helical" evidence="1">
    <location>
        <begin position="50"/>
        <end position="70"/>
    </location>
</feature>
<keyword evidence="1" id="KW-0812">Transmembrane</keyword>
<keyword evidence="1" id="KW-1133">Transmembrane helix</keyword>
<gene>
    <name evidence="2" type="ORF">L873DRAFT_380561</name>
</gene>
<reference evidence="2 3" key="1">
    <citation type="journal article" date="2018" name="Nat. Ecol. Evol.">
        <title>Pezizomycetes genomes reveal the molecular basis of ectomycorrhizal truffle lifestyle.</title>
        <authorList>
            <person name="Murat C."/>
            <person name="Payen T."/>
            <person name="Noel B."/>
            <person name="Kuo A."/>
            <person name="Morin E."/>
            <person name="Chen J."/>
            <person name="Kohler A."/>
            <person name="Krizsan K."/>
            <person name="Balestrini R."/>
            <person name="Da Silva C."/>
            <person name="Montanini B."/>
            <person name="Hainaut M."/>
            <person name="Levati E."/>
            <person name="Barry K.W."/>
            <person name="Belfiori B."/>
            <person name="Cichocki N."/>
            <person name="Clum A."/>
            <person name="Dockter R.B."/>
            <person name="Fauchery L."/>
            <person name="Guy J."/>
            <person name="Iotti M."/>
            <person name="Le Tacon F."/>
            <person name="Lindquist E.A."/>
            <person name="Lipzen A."/>
            <person name="Malagnac F."/>
            <person name="Mello A."/>
            <person name="Molinier V."/>
            <person name="Miyauchi S."/>
            <person name="Poulain J."/>
            <person name="Riccioni C."/>
            <person name="Rubini A."/>
            <person name="Sitrit Y."/>
            <person name="Splivallo R."/>
            <person name="Traeger S."/>
            <person name="Wang M."/>
            <person name="Zifcakova L."/>
            <person name="Wipf D."/>
            <person name="Zambonelli A."/>
            <person name="Paolocci F."/>
            <person name="Nowrousian M."/>
            <person name="Ottonello S."/>
            <person name="Baldrian P."/>
            <person name="Spatafora J.W."/>
            <person name="Henrissat B."/>
            <person name="Nagy L.G."/>
            <person name="Aury J.M."/>
            <person name="Wincker P."/>
            <person name="Grigoriev I.V."/>
            <person name="Bonfante P."/>
            <person name="Martin F.M."/>
        </authorList>
    </citation>
    <scope>NUCLEOTIDE SEQUENCE [LARGE SCALE GENOMIC DNA]</scope>
    <source>
        <strain evidence="2 3">120613-1</strain>
    </source>
</reference>
<keyword evidence="1" id="KW-0472">Membrane</keyword>
<evidence type="ECO:0000313" key="3">
    <source>
        <dbReference type="Proteomes" id="UP000276215"/>
    </source>
</evidence>
<sequence>MKTRSTPLILRPRPLVVIDNVAIHESDSIVRYHTVGDCDDFLRLSLLGRIAYGNLWRTVAMAAMFPLAFLPQKFKQHSCHGVTQDSVPKTRRLLIIANSPVIYLYPSSSPQASRIFSLAYKCLLCYAVLCCTVSLYGTLR</sequence>
<dbReference type="AlphaFoldDB" id="A0A3N4IY51"/>
<dbReference type="EMBL" id="ML120514">
    <property type="protein sequence ID" value="RPA90765.1"/>
    <property type="molecule type" value="Genomic_DNA"/>
</dbReference>
<feature type="transmembrane region" description="Helical" evidence="1">
    <location>
        <begin position="118"/>
        <end position="139"/>
    </location>
</feature>
<evidence type="ECO:0000313" key="2">
    <source>
        <dbReference type="EMBL" id="RPA90765.1"/>
    </source>
</evidence>
<dbReference type="Proteomes" id="UP000276215">
    <property type="component" value="Unassembled WGS sequence"/>
</dbReference>
<name>A0A3N4IY51_9PEZI</name>
<organism evidence="2 3">
    <name type="scientific">Choiromyces venosus 120613-1</name>
    <dbReference type="NCBI Taxonomy" id="1336337"/>
    <lineage>
        <taxon>Eukaryota</taxon>
        <taxon>Fungi</taxon>
        <taxon>Dikarya</taxon>
        <taxon>Ascomycota</taxon>
        <taxon>Pezizomycotina</taxon>
        <taxon>Pezizomycetes</taxon>
        <taxon>Pezizales</taxon>
        <taxon>Tuberaceae</taxon>
        <taxon>Choiromyces</taxon>
    </lineage>
</organism>
<proteinExistence type="predicted"/>
<accession>A0A3N4IY51</accession>
<evidence type="ECO:0000256" key="1">
    <source>
        <dbReference type="SAM" id="Phobius"/>
    </source>
</evidence>
<protein>
    <submittedName>
        <fullName evidence="2">Uncharacterized protein</fullName>
    </submittedName>
</protein>
<keyword evidence="3" id="KW-1185">Reference proteome</keyword>